<dbReference type="KEGG" id="grl:LPB144_02435"/>
<dbReference type="Proteomes" id="UP000182510">
    <property type="component" value="Chromosome"/>
</dbReference>
<dbReference type="EMBL" id="CP018153">
    <property type="protein sequence ID" value="APG59337.1"/>
    <property type="molecule type" value="Genomic_DNA"/>
</dbReference>
<evidence type="ECO:0000313" key="4">
    <source>
        <dbReference type="Proteomes" id="UP000182510"/>
    </source>
</evidence>
<feature type="chain" id="PRO_5012882592" description="Rhodanese domain-containing protein" evidence="1">
    <location>
        <begin position="20"/>
        <end position="121"/>
    </location>
</feature>
<evidence type="ECO:0000256" key="1">
    <source>
        <dbReference type="SAM" id="SignalP"/>
    </source>
</evidence>
<dbReference type="InterPro" id="IPR050229">
    <property type="entry name" value="GlpE_sulfurtransferase"/>
</dbReference>
<dbReference type="CDD" id="cd00158">
    <property type="entry name" value="RHOD"/>
    <property type="match status" value="1"/>
</dbReference>
<protein>
    <recommendedName>
        <fullName evidence="2">Rhodanese domain-containing protein</fullName>
    </recommendedName>
</protein>
<evidence type="ECO:0000259" key="2">
    <source>
        <dbReference type="PROSITE" id="PS50206"/>
    </source>
</evidence>
<feature type="signal peptide" evidence="1">
    <location>
        <begin position="1"/>
        <end position="19"/>
    </location>
</feature>
<dbReference type="PANTHER" id="PTHR43031:SF18">
    <property type="entry name" value="RHODANESE-RELATED SULFURTRANSFERASES"/>
    <property type="match status" value="1"/>
</dbReference>
<dbReference type="AlphaFoldDB" id="A0A1L3J2J2"/>
<dbReference type="PROSITE" id="PS50206">
    <property type="entry name" value="RHODANESE_3"/>
    <property type="match status" value="1"/>
</dbReference>
<accession>A0A1L3J2J2</accession>
<keyword evidence="1" id="KW-0732">Signal</keyword>
<dbReference type="Pfam" id="PF00581">
    <property type="entry name" value="Rhodanese"/>
    <property type="match status" value="1"/>
</dbReference>
<feature type="domain" description="Rhodanese" evidence="2">
    <location>
        <begin position="38"/>
        <end position="121"/>
    </location>
</feature>
<dbReference type="PANTHER" id="PTHR43031">
    <property type="entry name" value="FAD-DEPENDENT OXIDOREDUCTASE"/>
    <property type="match status" value="1"/>
</dbReference>
<dbReference type="Gene3D" id="3.40.250.10">
    <property type="entry name" value="Rhodanese-like domain"/>
    <property type="match status" value="1"/>
</dbReference>
<organism evidence="3 4">
    <name type="scientific">Christiangramia salexigens</name>
    <dbReference type="NCBI Taxonomy" id="1913577"/>
    <lineage>
        <taxon>Bacteria</taxon>
        <taxon>Pseudomonadati</taxon>
        <taxon>Bacteroidota</taxon>
        <taxon>Flavobacteriia</taxon>
        <taxon>Flavobacteriales</taxon>
        <taxon>Flavobacteriaceae</taxon>
        <taxon>Christiangramia</taxon>
    </lineage>
</organism>
<dbReference type="SMART" id="SM00450">
    <property type="entry name" value="RHOD"/>
    <property type="match status" value="1"/>
</dbReference>
<sequence length="121" mass="13772">MKIIVFIISFFSTIFGAVAQTDNGIELLSPAEFKSCTDHKDVQLIDVRTSQEFNKGYINNATNLDIYQKKAFLEGLENFDKEEPIYVYCQAGGRSRSAAQILKKIGFKKIYDLKGGYHNYQ</sequence>
<dbReference type="InterPro" id="IPR001763">
    <property type="entry name" value="Rhodanese-like_dom"/>
</dbReference>
<dbReference type="STRING" id="1913577.LPB144_02435"/>
<gene>
    <name evidence="3" type="ORF">LPB144_02435</name>
</gene>
<dbReference type="RefSeq" id="WP_072551994.1">
    <property type="nucleotide sequence ID" value="NZ_CP018153.1"/>
</dbReference>
<keyword evidence="4" id="KW-1185">Reference proteome</keyword>
<evidence type="ECO:0000313" key="3">
    <source>
        <dbReference type="EMBL" id="APG59337.1"/>
    </source>
</evidence>
<dbReference type="InterPro" id="IPR036873">
    <property type="entry name" value="Rhodanese-like_dom_sf"/>
</dbReference>
<reference evidence="3 4" key="1">
    <citation type="submission" date="2016-11" db="EMBL/GenBank/DDBJ databases">
        <title>Gramella sp. LPB0144 isolated from marine environment.</title>
        <authorList>
            <person name="Kim E."/>
            <person name="Yi H."/>
        </authorList>
    </citation>
    <scope>NUCLEOTIDE SEQUENCE [LARGE SCALE GENOMIC DNA]</scope>
    <source>
        <strain evidence="3 4">LPB0144</strain>
    </source>
</reference>
<proteinExistence type="predicted"/>
<name>A0A1L3J2J2_9FLAO</name>
<dbReference type="SUPFAM" id="SSF52821">
    <property type="entry name" value="Rhodanese/Cell cycle control phosphatase"/>
    <property type="match status" value="1"/>
</dbReference>